<keyword evidence="1" id="KW-0175">Coiled coil</keyword>
<dbReference type="Proteomes" id="UP000772434">
    <property type="component" value="Unassembled WGS sequence"/>
</dbReference>
<dbReference type="OrthoDB" id="2670565at2759"/>
<feature type="region of interest" description="Disordered" evidence="2">
    <location>
        <begin position="109"/>
        <end position="129"/>
    </location>
</feature>
<dbReference type="AlphaFoldDB" id="A0A9P5PPE3"/>
<evidence type="ECO:0000256" key="2">
    <source>
        <dbReference type="SAM" id="MobiDB-lite"/>
    </source>
</evidence>
<evidence type="ECO:0000313" key="3">
    <source>
        <dbReference type="EMBL" id="KAF9066147.1"/>
    </source>
</evidence>
<gene>
    <name evidence="3" type="ORF">BDP27DRAFT_1331031</name>
</gene>
<proteinExistence type="predicted"/>
<evidence type="ECO:0000313" key="4">
    <source>
        <dbReference type="Proteomes" id="UP000772434"/>
    </source>
</evidence>
<name>A0A9P5PPE3_9AGAR</name>
<comment type="caution">
    <text evidence="3">The sequence shown here is derived from an EMBL/GenBank/DDBJ whole genome shotgun (WGS) entry which is preliminary data.</text>
</comment>
<feature type="compositionally biased region" description="Basic and acidic residues" evidence="2">
    <location>
        <begin position="297"/>
        <end position="311"/>
    </location>
</feature>
<accession>A0A9P5PPE3</accession>
<feature type="region of interest" description="Disordered" evidence="2">
    <location>
        <begin position="272"/>
        <end position="311"/>
    </location>
</feature>
<feature type="coiled-coil region" evidence="1">
    <location>
        <begin position="331"/>
        <end position="386"/>
    </location>
</feature>
<organism evidence="3 4">
    <name type="scientific">Rhodocollybia butyracea</name>
    <dbReference type="NCBI Taxonomy" id="206335"/>
    <lineage>
        <taxon>Eukaryota</taxon>
        <taxon>Fungi</taxon>
        <taxon>Dikarya</taxon>
        <taxon>Basidiomycota</taxon>
        <taxon>Agaricomycotina</taxon>
        <taxon>Agaricomycetes</taxon>
        <taxon>Agaricomycetidae</taxon>
        <taxon>Agaricales</taxon>
        <taxon>Marasmiineae</taxon>
        <taxon>Omphalotaceae</taxon>
        <taxon>Rhodocollybia</taxon>
    </lineage>
</organism>
<keyword evidence="4" id="KW-1185">Reference proteome</keyword>
<sequence>MALSLYGDIDDSRYFMFSDQASSQYSFCLDNGSRNRVFPSTLMQYRSVHSELETPESKGSSHNNLHDGPAFDDAGRVRDRSRVEDLTSSTNKRIHPSDHSICDQISVTDDSMQGDTASDSHTVVNTPNIPSYSPKSPLISRLLCLSGEVFSYDLKNLQPDPREIVDLLKCTGSERGNWMIVGASYRRQGNPRAAIIVLKAMLEVMAQHGIPEQQLKPAFLLLSGCETDLGKLTQEEGKVDHEHYQKAQEWIQKVYGTTKILNRSTISEPLSSTANKLFHPPSSDSNESQRLTHSFRPKADLPARPPSPDRSDIMREIQSLRSRFHSQAGAKRKLKDSLDLERDIRRRLEKEVDILRRERDDSRRREENALIQLQRESEDRRRAEDDYFYERDLRMKMEERLSGRRTPSPYRL</sequence>
<reference evidence="3" key="1">
    <citation type="submission" date="2020-11" db="EMBL/GenBank/DDBJ databases">
        <authorList>
            <consortium name="DOE Joint Genome Institute"/>
            <person name="Ahrendt S."/>
            <person name="Riley R."/>
            <person name="Andreopoulos W."/>
            <person name="Labutti K."/>
            <person name="Pangilinan J."/>
            <person name="Ruiz-Duenas F.J."/>
            <person name="Barrasa J.M."/>
            <person name="Sanchez-Garcia M."/>
            <person name="Camarero S."/>
            <person name="Miyauchi S."/>
            <person name="Serrano A."/>
            <person name="Linde D."/>
            <person name="Babiker R."/>
            <person name="Drula E."/>
            <person name="Ayuso-Fernandez I."/>
            <person name="Pacheco R."/>
            <person name="Padilla G."/>
            <person name="Ferreira P."/>
            <person name="Barriuso J."/>
            <person name="Kellner H."/>
            <person name="Castanera R."/>
            <person name="Alfaro M."/>
            <person name="Ramirez L."/>
            <person name="Pisabarro A.G."/>
            <person name="Kuo A."/>
            <person name="Tritt A."/>
            <person name="Lipzen A."/>
            <person name="He G."/>
            <person name="Yan M."/>
            <person name="Ng V."/>
            <person name="Cullen D."/>
            <person name="Martin F."/>
            <person name="Rosso M.-N."/>
            <person name="Henrissat B."/>
            <person name="Hibbett D."/>
            <person name="Martinez A.T."/>
            <person name="Grigoriev I.V."/>
        </authorList>
    </citation>
    <scope>NUCLEOTIDE SEQUENCE</scope>
    <source>
        <strain evidence="3">AH 40177</strain>
    </source>
</reference>
<protein>
    <submittedName>
        <fullName evidence="3">Uncharacterized protein</fullName>
    </submittedName>
</protein>
<evidence type="ECO:0000256" key="1">
    <source>
        <dbReference type="SAM" id="Coils"/>
    </source>
</evidence>
<feature type="compositionally biased region" description="Polar residues" evidence="2">
    <location>
        <begin position="282"/>
        <end position="292"/>
    </location>
</feature>
<dbReference type="EMBL" id="JADNRY010000092">
    <property type="protein sequence ID" value="KAF9066147.1"/>
    <property type="molecule type" value="Genomic_DNA"/>
</dbReference>
<feature type="region of interest" description="Disordered" evidence="2">
    <location>
        <begin position="49"/>
        <end position="79"/>
    </location>
</feature>